<dbReference type="CDD" id="cd06158">
    <property type="entry name" value="S2P-M50_like_1"/>
    <property type="match status" value="1"/>
</dbReference>
<keyword evidence="9" id="KW-0862">Zinc</keyword>
<reference evidence="15 16" key="1">
    <citation type="submission" date="2018-08" db="EMBL/GenBank/DDBJ databases">
        <title>Meiothermus roseus NBRC 110900 genome sequencing project.</title>
        <authorList>
            <person name="Da Costa M.S."/>
            <person name="Albuquerque L."/>
            <person name="Raposo P."/>
            <person name="Froufe H.J.C."/>
            <person name="Barroso C.S."/>
            <person name="Egas C."/>
        </authorList>
    </citation>
    <scope>NUCLEOTIDE SEQUENCE [LARGE SCALE GENOMIC DNA]</scope>
    <source>
        <strain evidence="15 16">NBRC 110900</strain>
    </source>
</reference>
<dbReference type="GO" id="GO:0006508">
    <property type="term" value="P:proteolysis"/>
    <property type="evidence" value="ECO:0007669"/>
    <property type="project" value="UniProtKB-KW"/>
</dbReference>
<keyword evidence="7" id="KW-0479">Metal-binding</keyword>
<keyword evidence="8" id="KW-0378">Hydrolase</keyword>
<feature type="transmembrane region" description="Helical" evidence="13">
    <location>
        <begin position="57"/>
        <end position="76"/>
    </location>
</feature>
<evidence type="ECO:0000313" key="15">
    <source>
        <dbReference type="EMBL" id="RIH88537.1"/>
    </source>
</evidence>
<feature type="transmembrane region" description="Helical" evidence="13">
    <location>
        <begin position="88"/>
        <end position="115"/>
    </location>
</feature>
<name>A0A399EV79_9DEIN</name>
<evidence type="ECO:0000256" key="10">
    <source>
        <dbReference type="ARBA" id="ARBA00022989"/>
    </source>
</evidence>
<evidence type="ECO:0000256" key="9">
    <source>
        <dbReference type="ARBA" id="ARBA00022833"/>
    </source>
</evidence>
<comment type="subcellular location">
    <subcellularLocation>
        <location evidence="2">Cell membrane</location>
        <topology evidence="2">Multi-pass membrane protein</topology>
    </subcellularLocation>
</comment>
<keyword evidence="10 13" id="KW-1133">Transmembrane helix</keyword>
<comment type="similarity">
    <text evidence="3">Belongs to the peptidase M50B family.</text>
</comment>
<evidence type="ECO:0000259" key="14">
    <source>
        <dbReference type="Pfam" id="PF02163"/>
    </source>
</evidence>
<dbReference type="InterPro" id="IPR052348">
    <property type="entry name" value="Metallopeptidase_M50B"/>
</dbReference>
<evidence type="ECO:0000256" key="4">
    <source>
        <dbReference type="ARBA" id="ARBA00022475"/>
    </source>
</evidence>
<feature type="transmembrane region" description="Helical" evidence="13">
    <location>
        <begin position="127"/>
        <end position="149"/>
    </location>
</feature>
<organism evidence="15 16">
    <name type="scientific">Calidithermus roseus</name>
    <dbReference type="NCBI Taxonomy" id="1644118"/>
    <lineage>
        <taxon>Bacteria</taxon>
        <taxon>Thermotogati</taxon>
        <taxon>Deinococcota</taxon>
        <taxon>Deinococci</taxon>
        <taxon>Thermales</taxon>
        <taxon>Thermaceae</taxon>
        <taxon>Calidithermus</taxon>
    </lineage>
</organism>
<keyword evidence="6 13" id="KW-0812">Transmembrane</keyword>
<evidence type="ECO:0000256" key="8">
    <source>
        <dbReference type="ARBA" id="ARBA00022801"/>
    </source>
</evidence>
<keyword evidence="5 15" id="KW-0645">Protease</keyword>
<keyword evidence="16" id="KW-1185">Reference proteome</keyword>
<feature type="domain" description="Peptidase M50" evidence="14">
    <location>
        <begin position="123"/>
        <end position="187"/>
    </location>
</feature>
<dbReference type="AlphaFoldDB" id="A0A399EV79"/>
<evidence type="ECO:0000313" key="16">
    <source>
        <dbReference type="Proteomes" id="UP000265341"/>
    </source>
</evidence>
<dbReference type="PANTHER" id="PTHR35864:SF1">
    <property type="entry name" value="ZINC METALLOPROTEASE YWHC-RELATED"/>
    <property type="match status" value="1"/>
</dbReference>
<dbReference type="InterPro" id="IPR044537">
    <property type="entry name" value="Rip2-like"/>
</dbReference>
<feature type="transmembrane region" description="Helical" evidence="13">
    <location>
        <begin position="169"/>
        <end position="191"/>
    </location>
</feature>
<dbReference type="GO" id="GO:0046872">
    <property type="term" value="F:metal ion binding"/>
    <property type="evidence" value="ECO:0007669"/>
    <property type="project" value="UniProtKB-KW"/>
</dbReference>
<dbReference type="InterPro" id="IPR008915">
    <property type="entry name" value="Peptidase_M50"/>
</dbReference>
<dbReference type="EMBL" id="QWLA01000009">
    <property type="protein sequence ID" value="RIH88537.1"/>
    <property type="molecule type" value="Genomic_DNA"/>
</dbReference>
<proteinExistence type="inferred from homology"/>
<protein>
    <submittedName>
        <fullName evidence="15">RIP metalloprotease RseP</fullName>
    </submittedName>
</protein>
<evidence type="ECO:0000256" key="2">
    <source>
        <dbReference type="ARBA" id="ARBA00004651"/>
    </source>
</evidence>
<evidence type="ECO:0000256" key="3">
    <source>
        <dbReference type="ARBA" id="ARBA00007931"/>
    </source>
</evidence>
<feature type="transmembrane region" description="Helical" evidence="13">
    <location>
        <begin position="12"/>
        <end position="37"/>
    </location>
</feature>
<evidence type="ECO:0000256" key="7">
    <source>
        <dbReference type="ARBA" id="ARBA00022723"/>
    </source>
</evidence>
<evidence type="ECO:0000256" key="1">
    <source>
        <dbReference type="ARBA" id="ARBA00001947"/>
    </source>
</evidence>
<comment type="caution">
    <text evidence="15">The sequence shown here is derived from an EMBL/GenBank/DDBJ whole genome shotgun (WGS) entry which is preliminary data.</text>
</comment>
<dbReference type="GO" id="GO:0008237">
    <property type="term" value="F:metallopeptidase activity"/>
    <property type="evidence" value="ECO:0007669"/>
    <property type="project" value="UniProtKB-KW"/>
</dbReference>
<keyword evidence="4" id="KW-1003">Cell membrane</keyword>
<keyword evidence="12 13" id="KW-0472">Membrane</keyword>
<sequence length="212" mass="23589">MLIELLRDEPLTFFLVVGILLFSLTLHEIGHALSASWSGDQTARLMGRISLNPFRHLDPWGTLLLLFAGFGWARPVPIDPRNFRNYRLGLFVVSIAGIVVNLAIALLCALLLRGLDTLGVAMPDSTLTNALLYAAAINITLAVFNLLPVPPLDGSKIVQSLLPLRWHPFIWRLEANPNYAIIALLLFLTVLRGPVMQLIRFVQIEFFKLTLG</sequence>
<dbReference type="PANTHER" id="PTHR35864">
    <property type="entry name" value="ZINC METALLOPROTEASE MJ0611-RELATED"/>
    <property type="match status" value="1"/>
</dbReference>
<keyword evidence="11 15" id="KW-0482">Metalloprotease</keyword>
<gene>
    <name evidence="15" type="ORF">Mrose_00769</name>
</gene>
<evidence type="ECO:0000256" key="5">
    <source>
        <dbReference type="ARBA" id="ARBA00022670"/>
    </source>
</evidence>
<evidence type="ECO:0000256" key="11">
    <source>
        <dbReference type="ARBA" id="ARBA00023049"/>
    </source>
</evidence>
<accession>A0A399EV79</accession>
<dbReference type="GO" id="GO:0005886">
    <property type="term" value="C:plasma membrane"/>
    <property type="evidence" value="ECO:0007669"/>
    <property type="project" value="UniProtKB-SubCell"/>
</dbReference>
<dbReference type="OrthoDB" id="9800627at2"/>
<evidence type="ECO:0000256" key="12">
    <source>
        <dbReference type="ARBA" id="ARBA00023136"/>
    </source>
</evidence>
<dbReference type="Proteomes" id="UP000265341">
    <property type="component" value="Unassembled WGS sequence"/>
</dbReference>
<evidence type="ECO:0000256" key="6">
    <source>
        <dbReference type="ARBA" id="ARBA00022692"/>
    </source>
</evidence>
<comment type="cofactor">
    <cofactor evidence="1">
        <name>Zn(2+)</name>
        <dbReference type="ChEBI" id="CHEBI:29105"/>
    </cofactor>
</comment>
<evidence type="ECO:0000256" key="13">
    <source>
        <dbReference type="SAM" id="Phobius"/>
    </source>
</evidence>
<dbReference type="Pfam" id="PF02163">
    <property type="entry name" value="Peptidase_M50"/>
    <property type="match status" value="1"/>
</dbReference>